<keyword evidence="2" id="KW-1185">Reference proteome</keyword>
<accession>A0A3M0MJ64</accession>
<evidence type="ECO:0000313" key="2">
    <source>
        <dbReference type="Proteomes" id="UP000273516"/>
    </source>
</evidence>
<name>A0A3M0MJ64_9RHOB</name>
<sequence length="75" mass="8169">MDADGKLSIRADDMGAAMWARMWLPQQTGRQSQYLLRNYTVIVAAASCCNPGIRAVISAKQTSRKALTILLCPVA</sequence>
<reference evidence="1 2" key="1">
    <citation type="submission" date="2018-07" db="EMBL/GenBank/DDBJ databases">
        <authorList>
            <person name="Zhang Y."/>
            <person name="Wang L."/>
            <person name="Ma S."/>
        </authorList>
    </citation>
    <scope>NUCLEOTIDE SEQUENCE [LARGE SCALE GENOMIC DNA]</scope>
    <source>
        <strain evidence="1 2">4-2</strain>
    </source>
</reference>
<comment type="caution">
    <text evidence="1">The sequence shown here is derived from an EMBL/GenBank/DDBJ whole genome shotgun (WGS) entry which is preliminary data.</text>
</comment>
<dbReference type="Proteomes" id="UP000273516">
    <property type="component" value="Unassembled WGS sequence"/>
</dbReference>
<gene>
    <name evidence="1" type="ORF">C9E81_03495</name>
</gene>
<dbReference type="RefSeq" id="WP_122110895.1">
    <property type="nucleotide sequence ID" value="NZ_QOKZ01000001.1"/>
</dbReference>
<dbReference type="AlphaFoldDB" id="A0A3M0MJ64"/>
<organism evidence="1 2">
    <name type="scientific">Paracoccus alkanivorans</name>
    <dbReference type="NCBI Taxonomy" id="2116655"/>
    <lineage>
        <taxon>Bacteria</taxon>
        <taxon>Pseudomonadati</taxon>
        <taxon>Pseudomonadota</taxon>
        <taxon>Alphaproteobacteria</taxon>
        <taxon>Rhodobacterales</taxon>
        <taxon>Paracoccaceae</taxon>
        <taxon>Paracoccus</taxon>
    </lineage>
</organism>
<proteinExistence type="predicted"/>
<dbReference type="EMBL" id="QOKZ01000001">
    <property type="protein sequence ID" value="RMC37812.1"/>
    <property type="molecule type" value="Genomic_DNA"/>
</dbReference>
<protein>
    <submittedName>
        <fullName evidence="1">Uncharacterized protein</fullName>
    </submittedName>
</protein>
<evidence type="ECO:0000313" key="1">
    <source>
        <dbReference type="EMBL" id="RMC37812.1"/>
    </source>
</evidence>